<sequence>MKARRIVALPVDGRPVVREQVRMLVANAGWELAMPPVAALGNLRVPADRHGLAGWLMQQAPCAAGFVISLDMLAYGGLVPSRFIDDPLDRLEQFLALLPALKTQHPEKPVYAFAATMRISNNNVNEEEKTYWSEYGELIWRWSFFSDKHAQQGHADDAGRADEAMGAIPEHVRTDYLATRARNRALTMQALELAAAGMIDRLVLPQDDTAEFGFNIAERRMLEQRIGELGVADKVLVYPGADEVMHTLCAHMVGALSQSAPLSFFVSCGDPARVGQLHALYEDRPVLEAVARQIAAAGARLAATPEDSDLILAVHTRGTGQGDWAMTKPLPDPQPVAPAWLDQLAGWHGAGKPVALLDLAYANGGDPALIGELAARLPLHQLAAYAGWNTASNSIGSLVAQCVLARADLAAAGNQKVLALRLLEDFLYQAVLRQTVRNSVREADCAPEALRGVVAQVFIKHANAWARAHSLGWEVSDVTLPWQRTFEIDIELRAAGRAQ</sequence>
<comment type="caution">
    <text evidence="1">The sequence shown here is derived from an EMBL/GenBank/DDBJ whole genome shotgun (WGS) entry which is preliminary data.</text>
</comment>
<dbReference type="AlphaFoldDB" id="A0A2U2HF97"/>
<evidence type="ECO:0000313" key="2">
    <source>
        <dbReference type="Proteomes" id="UP000241421"/>
    </source>
</evidence>
<dbReference type="EMBL" id="PXWF02000292">
    <property type="protein sequence ID" value="PWF42719.1"/>
    <property type="molecule type" value="Genomic_DNA"/>
</dbReference>
<name>A0A2U2HF97_9BURK</name>
<dbReference type="Proteomes" id="UP000241421">
    <property type="component" value="Unassembled WGS sequence"/>
</dbReference>
<reference evidence="1 2" key="1">
    <citation type="submission" date="2018-04" db="EMBL/GenBank/DDBJ databases">
        <title>Massilia violaceinigra sp. nov., a novel purple-pigmented bacterium isolated from Tianshan glacier, Xinjiang, China.</title>
        <authorList>
            <person name="Wang H."/>
        </authorList>
    </citation>
    <scope>NUCLEOTIDE SEQUENCE [LARGE SCALE GENOMIC DNA]</scope>
    <source>
        <strain evidence="1 2">B448-2</strain>
    </source>
</reference>
<gene>
    <name evidence="1" type="ORF">C7C56_022270</name>
</gene>
<evidence type="ECO:0000313" key="1">
    <source>
        <dbReference type="EMBL" id="PWF42719.1"/>
    </source>
</evidence>
<keyword evidence="2" id="KW-1185">Reference proteome</keyword>
<accession>A0A2U2HF97</accession>
<organism evidence="1 2">
    <name type="scientific">Massilia glaciei</name>
    <dbReference type="NCBI Taxonomy" id="1524097"/>
    <lineage>
        <taxon>Bacteria</taxon>
        <taxon>Pseudomonadati</taxon>
        <taxon>Pseudomonadota</taxon>
        <taxon>Betaproteobacteria</taxon>
        <taxon>Burkholderiales</taxon>
        <taxon>Oxalobacteraceae</taxon>
        <taxon>Telluria group</taxon>
        <taxon>Massilia</taxon>
    </lineage>
</organism>
<dbReference type="RefSeq" id="WP_106759550.1">
    <property type="nucleotide sequence ID" value="NZ_PXWF02000292.1"/>
</dbReference>
<dbReference type="Pfam" id="PF13552">
    <property type="entry name" value="DUF4127"/>
    <property type="match status" value="1"/>
</dbReference>
<dbReference type="OrthoDB" id="9789552at2"/>
<proteinExistence type="predicted"/>
<protein>
    <submittedName>
        <fullName evidence="1">DUF4127 domain-containing protein</fullName>
    </submittedName>
</protein>
<dbReference type="InterPro" id="IPR025394">
    <property type="entry name" value="DUF4127"/>
</dbReference>